<dbReference type="InterPro" id="IPR005149">
    <property type="entry name" value="Tscrpt_reg_PadR_N"/>
</dbReference>
<evidence type="ECO:0000313" key="2">
    <source>
        <dbReference type="EMBL" id="GGJ89417.1"/>
    </source>
</evidence>
<name>A0A8J3F8I4_9ACTN</name>
<dbReference type="InterPro" id="IPR036388">
    <property type="entry name" value="WH-like_DNA-bd_sf"/>
</dbReference>
<dbReference type="PANTHER" id="PTHR33169">
    <property type="entry name" value="PADR-FAMILY TRANSCRIPTIONAL REGULATOR"/>
    <property type="match status" value="1"/>
</dbReference>
<evidence type="ECO:0000259" key="1">
    <source>
        <dbReference type="Pfam" id="PF03551"/>
    </source>
</evidence>
<dbReference type="SUPFAM" id="SSF46785">
    <property type="entry name" value="Winged helix' DNA-binding domain"/>
    <property type="match status" value="1"/>
</dbReference>
<dbReference type="AlphaFoldDB" id="A0A8J3F8I4"/>
<sequence length="213" mass="23394">MANDTRLLMLGAVKLFEPVNGYQIRRELVSWSVEEWANIRPGSIYSALATLTKQGMLARHEVPEGGRSVAVYTLTAAGQAEFDRLYAAAVTAPDRSSSTAMQAAVALIPLVPRPRFAELLAERVRALAERRAADAARSGATAGAVPGHVAQLAAWWAESTAVEEAWCRQLLDRVRAGELTFAGEPWDWTPAPDDPGWQIHRDHEHYRRVLNLG</sequence>
<dbReference type="EMBL" id="BMQB01000003">
    <property type="protein sequence ID" value="GGJ89417.1"/>
    <property type="molecule type" value="Genomic_DNA"/>
</dbReference>
<dbReference type="PANTHER" id="PTHR33169:SF14">
    <property type="entry name" value="TRANSCRIPTIONAL REGULATOR RV3488"/>
    <property type="match status" value="1"/>
</dbReference>
<gene>
    <name evidence="2" type="ORF">GCM10010123_18830</name>
</gene>
<dbReference type="InterPro" id="IPR036390">
    <property type="entry name" value="WH_DNA-bd_sf"/>
</dbReference>
<dbReference type="Proteomes" id="UP000649739">
    <property type="component" value="Unassembled WGS sequence"/>
</dbReference>
<evidence type="ECO:0000313" key="3">
    <source>
        <dbReference type="Proteomes" id="UP000649739"/>
    </source>
</evidence>
<protein>
    <submittedName>
        <fullName evidence="2">PadR family transcriptional regulator</fullName>
    </submittedName>
</protein>
<feature type="domain" description="Transcription regulator PadR N-terminal" evidence="1">
    <location>
        <begin position="11"/>
        <end position="83"/>
    </location>
</feature>
<dbReference type="InterPro" id="IPR052509">
    <property type="entry name" value="Metal_resp_DNA-bind_regulator"/>
</dbReference>
<keyword evidence="3" id="KW-1185">Reference proteome</keyword>
<proteinExistence type="predicted"/>
<comment type="caution">
    <text evidence="2">The sequence shown here is derived from an EMBL/GenBank/DDBJ whole genome shotgun (WGS) entry which is preliminary data.</text>
</comment>
<dbReference type="RefSeq" id="WP_189169680.1">
    <property type="nucleotide sequence ID" value="NZ_BMQB01000003.1"/>
</dbReference>
<dbReference type="Gene3D" id="1.10.10.10">
    <property type="entry name" value="Winged helix-like DNA-binding domain superfamily/Winged helix DNA-binding domain"/>
    <property type="match status" value="1"/>
</dbReference>
<accession>A0A8J3F8I4</accession>
<reference evidence="2" key="2">
    <citation type="submission" date="2020-09" db="EMBL/GenBank/DDBJ databases">
        <authorList>
            <person name="Sun Q."/>
            <person name="Ohkuma M."/>
        </authorList>
    </citation>
    <scope>NUCLEOTIDE SEQUENCE</scope>
    <source>
        <strain evidence="2">JCM 3090</strain>
    </source>
</reference>
<organism evidence="2 3">
    <name type="scientific">Pilimelia anulata</name>
    <dbReference type="NCBI Taxonomy" id="53371"/>
    <lineage>
        <taxon>Bacteria</taxon>
        <taxon>Bacillati</taxon>
        <taxon>Actinomycetota</taxon>
        <taxon>Actinomycetes</taxon>
        <taxon>Micromonosporales</taxon>
        <taxon>Micromonosporaceae</taxon>
        <taxon>Pilimelia</taxon>
    </lineage>
</organism>
<reference evidence="2" key="1">
    <citation type="journal article" date="2014" name="Int. J. Syst. Evol. Microbiol.">
        <title>Complete genome sequence of Corynebacterium casei LMG S-19264T (=DSM 44701T), isolated from a smear-ripened cheese.</title>
        <authorList>
            <consortium name="US DOE Joint Genome Institute (JGI-PGF)"/>
            <person name="Walter F."/>
            <person name="Albersmeier A."/>
            <person name="Kalinowski J."/>
            <person name="Ruckert C."/>
        </authorList>
    </citation>
    <scope>NUCLEOTIDE SEQUENCE</scope>
    <source>
        <strain evidence="2">JCM 3090</strain>
    </source>
</reference>
<dbReference type="Pfam" id="PF03551">
    <property type="entry name" value="PadR"/>
    <property type="match status" value="1"/>
</dbReference>